<dbReference type="EMBL" id="QGMK01001119">
    <property type="protein sequence ID" value="TVY73307.1"/>
    <property type="molecule type" value="Genomic_DNA"/>
</dbReference>
<name>A0A8T9C4M9_9HELO</name>
<dbReference type="Proteomes" id="UP000469558">
    <property type="component" value="Unassembled WGS sequence"/>
</dbReference>
<feature type="domain" description="BTB" evidence="1">
    <location>
        <begin position="13"/>
        <end position="82"/>
    </location>
</feature>
<gene>
    <name evidence="2" type="ORF">LSUE1_G005520</name>
</gene>
<keyword evidence="3" id="KW-1185">Reference proteome</keyword>
<dbReference type="CDD" id="cd18186">
    <property type="entry name" value="BTB_POZ_ZBTB_KLHL-like"/>
    <property type="match status" value="1"/>
</dbReference>
<reference evidence="2 3" key="1">
    <citation type="submission" date="2018-05" db="EMBL/GenBank/DDBJ databases">
        <title>Genome sequencing and assembly of the regulated plant pathogen Lachnellula willkommii and related sister species for the development of diagnostic species identification markers.</title>
        <authorList>
            <person name="Giroux E."/>
            <person name="Bilodeau G."/>
        </authorList>
    </citation>
    <scope>NUCLEOTIDE SEQUENCE [LARGE SCALE GENOMIC DNA]</scope>
    <source>
        <strain evidence="2 3">CBS 268.59</strain>
    </source>
</reference>
<sequence length="213" mass="23942">MEAGTGFTSTPDELVTLKVGPNAKSFVVHKQFACDASPVLKAAFTGEFEEGLTQTYALEETTKEVGRLLACWLYTRKVDSKQIEDPSLKEEEDIILVELWVLADELLISDLQNDVIRQLYDNANSDGQGRPIATNCLKYAYQATAKDSKLRHFLVDLVASLMWSDSFSSCAEDFPRQFLLEYAFRVSSTVCAEGLECELGMEKRLGRYRVSRN</sequence>
<dbReference type="Gene3D" id="3.30.710.10">
    <property type="entry name" value="Potassium Channel Kv1.1, Chain A"/>
    <property type="match status" value="1"/>
</dbReference>
<protein>
    <recommendedName>
        <fullName evidence="1">BTB domain-containing protein</fullName>
    </recommendedName>
</protein>
<dbReference type="PANTHER" id="PTHR47843">
    <property type="entry name" value="BTB DOMAIN-CONTAINING PROTEIN-RELATED"/>
    <property type="match status" value="1"/>
</dbReference>
<dbReference type="PROSITE" id="PS50097">
    <property type="entry name" value="BTB"/>
    <property type="match status" value="1"/>
</dbReference>
<dbReference type="AlphaFoldDB" id="A0A8T9C4M9"/>
<evidence type="ECO:0000313" key="2">
    <source>
        <dbReference type="EMBL" id="TVY73307.1"/>
    </source>
</evidence>
<dbReference type="Pfam" id="PF00651">
    <property type="entry name" value="BTB"/>
    <property type="match status" value="1"/>
</dbReference>
<organism evidence="2 3">
    <name type="scientific">Lachnellula suecica</name>
    <dbReference type="NCBI Taxonomy" id="602035"/>
    <lineage>
        <taxon>Eukaryota</taxon>
        <taxon>Fungi</taxon>
        <taxon>Dikarya</taxon>
        <taxon>Ascomycota</taxon>
        <taxon>Pezizomycotina</taxon>
        <taxon>Leotiomycetes</taxon>
        <taxon>Helotiales</taxon>
        <taxon>Lachnaceae</taxon>
        <taxon>Lachnellula</taxon>
    </lineage>
</organism>
<proteinExistence type="predicted"/>
<dbReference type="PANTHER" id="PTHR47843:SF2">
    <property type="entry name" value="BTB DOMAIN-CONTAINING PROTEIN"/>
    <property type="match status" value="1"/>
</dbReference>
<accession>A0A8T9C4M9</accession>
<comment type="caution">
    <text evidence="2">The sequence shown here is derived from an EMBL/GenBank/DDBJ whole genome shotgun (WGS) entry which is preliminary data.</text>
</comment>
<evidence type="ECO:0000259" key="1">
    <source>
        <dbReference type="PROSITE" id="PS50097"/>
    </source>
</evidence>
<dbReference type="SUPFAM" id="SSF54695">
    <property type="entry name" value="POZ domain"/>
    <property type="match status" value="1"/>
</dbReference>
<dbReference type="InterPro" id="IPR000210">
    <property type="entry name" value="BTB/POZ_dom"/>
</dbReference>
<evidence type="ECO:0000313" key="3">
    <source>
        <dbReference type="Proteomes" id="UP000469558"/>
    </source>
</evidence>
<dbReference type="InterPro" id="IPR011333">
    <property type="entry name" value="SKP1/BTB/POZ_sf"/>
</dbReference>
<dbReference type="OrthoDB" id="194443at2759"/>